<reference evidence="2" key="1">
    <citation type="submission" date="2021-01" db="EMBL/GenBank/DDBJ databases">
        <title>Whole genome shotgun sequence of Cellulomonas chitinilytica NBRC 110799.</title>
        <authorList>
            <person name="Komaki H."/>
            <person name="Tamura T."/>
        </authorList>
    </citation>
    <scope>NUCLEOTIDE SEQUENCE</scope>
    <source>
        <strain evidence="2">NBRC 110799</strain>
    </source>
</reference>
<keyword evidence="3" id="KW-1185">Reference proteome</keyword>
<accession>A0A919U0X4</accession>
<dbReference type="EMBL" id="BONK01000011">
    <property type="protein sequence ID" value="GIG22463.1"/>
    <property type="molecule type" value="Genomic_DNA"/>
</dbReference>
<proteinExistence type="predicted"/>
<feature type="region of interest" description="Disordered" evidence="1">
    <location>
        <begin position="150"/>
        <end position="175"/>
    </location>
</feature>
<comment type="caution">
    <text evidence="2">The sequence shown here is derived from an EMBL/GenBank/DDBJ whole genome shotgun (WGS) entry which is preliminary data.</text>
</comment>
<organism evidence="2 3">
    <name type="scientific">Cellulomonas chitinilytica</name>
    <dbReference type="NCBI Taxonomy" id="398759"/>
    <lineage>
        <taxon>Bacteria</taxon>
        <taxon>Bacillati</taxon>
        <taxon>Actinomycetota</taxon>
        <taxon>Actinomycetes</taxon>
        <taxon>Micrococcales</taxon>
        <taxon>Cellulomonadaceae</taxon>
        <taxon>Cellulomonas</taxon>
    </lineage>
</organism>
<name>A0A919U0X4_9CELL</name>
<protein>
    <submittedName>
        <fullName evidence="2">Uncharacterized protein</fullName>
    </submittedName>
</protein>
<sequence length="175" mass="19721">MGRPVRDLRRRRFGELTVVRRATSLHRPDGHGTRARWECVCDCGETVTVPAGRLLEGLAMTCGAHRYVRDVTSYDAWHDRLGVQLGSAREHACVDCGRPARHWSLDVPLDDPRTLTTPGGYRYVLDTDAYRPRCPACHAAHDVLERRLARRAAQRHTPPPHSRPTTGTPVIQTLF</sequence>
<evidence type="ECO:0000256" key="1">
    <source>
        <dbReference type="SAM" id="MobiDB-lite"/>
    </source>
</evidence>
<evidence type="ECO:0000313" key="3">
    <source>
        <dbReference type="Proteomes" id="UP000632740"/>
    </source>
</evidence>
<gene>
    <name evidence="2" type="ORF">Cch01nite_31870</name>
</gene>
<dbReference type="AlphaFoldDB" id="A0A919U0X4"/>
<evidence type="ECO:0000313" key="2">
    <source>
        <dbReference type="EMBL" id="GIG22463.1"/>
    </source>
</evidence>
<dbReference type="Proteomes" id="UP000632740">
    <property type="component" value="Unassembled WGS sequence"/>
</dbReference>